<accession>A0A0P9W2A6</accession>
<protein>
    <submittedName>
        <fullName evidence="2">Uncharacterized protein</fullName>
    </submittedName>
</protein>
<proteinExistence type="predicted"/>
<organism evidence="2 3">
    <name type="scientific">Pseudomonas amygdali pv. mori</name>
    <dbReference type="NCBI Taxonomy" id="34065"/>
    <lineage>
        <taxon>Bacteria</taxon>
        <taxon>Pseudomonadati</taxon>
        <taxon>Pseudomonadota</taxon>
        <taxon>Gammaproteobacteria</taxon>
        <taxon>Pseudomonadales</taxon>
        <taxon>Pseudomonadaceae</taxon>
        <taxon>Pseudomonas</taxon>
        <taxon>Pseudomonas amygdali</taxon>
    </lineage>
</organism>
<name>A0A0P9W2A6_PSEA0</name>
<dbReference type="Proteomes" id="UP000050420">
    <property type="component" value="Unassembled WGS sequence"/>
</dbReference>
<evidence type="ECO:0000313" key="2">
    <source>
        <dbReference type="EMBL" id="KPX93821.1"/>
    </source>
</evidence>
<dbReference type="PATRIC" id="fig|34065.5.peg.5270"/>
<evidence type="ECO:0000256" key="1">
    <source>
        <dbReference type="SAM" id="Phobius"/>
    </source>
</evidence>
<keyword evidence="1" id="KW-0472">Membrane</keyword>
<reference evidence="2 3" key="1">
    <citation type="submission" date="2015-09" db="EMBL/GenBank/DDBJ databases">
        <title>Genome announcement of multiple Pseudomonas syringae strains.</title>
        <authorList>
            <person name="Thakur S."/>
            <person name="Wang P.W."/>
            <person name="Gong Y."/>
            <person name="Weir B.S."/>
            <person name="Guttman D.S."/>
        </authorList>
    </citation>
    <scope>NUCLEOTIDE SEQUENCE [LARGE SCALE GENOMIC DNA]</scope>
    <source>
        <strain evidence="2 3">ICMP4331</strain>
    </source>
</reference>
<keyword evidence="1" id="KW-1133">Transmembrane helix</keyword>
<sequence>MMARNPSHISFVAASSVGKCPRVLMILRNWALMLSMALVVYLLLGRY</sequence>
<keyword evidence="1" id="KW-0812">Transmembrane</keyword>
<comment type="caution">
    <text evidence="2">The sequence shown here is derived from an EMBL/GenBank/DDBJ whole genome shotgun (WGS) entry which is preliminary data.</text>
</comment>
<evidence type="ECO:0000313" key="3">
    <source>
        <dbReference type="Proteomes" id="UP000050420"/>
    </source>
</evidence>
<feature type="transmembrane region" description="Helical" evidence="1">
    <location>
        <begin position="25"/>
        <end position="44"/>
    </location>
</feature>
<gene>
    <name evidence="2" type="ORF">ALO63_03626</name>
</gene>
<dbReference type="AlphaFoldDB" id="A0A0P9W2A6"/>
<dbReference type="EMBL" id="LJQU01000290">
    <property type="protein sequence ID" value="KPX93821.1"/>
    <property type="molecule type" value="Genomic_DNA"/>
</dbReference>